<keyword evidence="4 7" id="KW-0157">Chromophore</keyword>
<comment type="cofactor">
    <cofactor evidence="5 7">
        <name>FAD</name>
        <dbReference type="ChEBI" id="CHEBI:57692"/>
    </cofactor>
    <text evidence="5 7">Binds 1 FAD per subunit.</text>
</comment>
<reference evidence="11" key="1">
    <citation type="submission" date="2025-08" db="UniProtKB">
        <authorList>
            <consortium name="RefSeq"/>
        </authorList>
    </citation>
    <scope>IDENTIFICATION</scope>
    <source>
        <tissue evidence="11">Lung</tissue>
    </source>
</reference>
<dbReference type="Pfam" id="PF00875">
    <property type="entry name" value="DNA_photolyase"/>
    <property type="match status" value="1"/>
</dbReference>
<keyword evidence="10" id="KW-1185">Reference proteome</keyword>
<sequence>MARAAVCLLRCDLRAHDNQVLHWAASNADYLIPLYCFDPRHYAGTHCYGFPKTGPHRLRFLLESVKDLRETLKKKGSTLVVRKGKPEDVVRDLITQLGCVGVVAFHEEATQEELDVEKELCQVCEQHGVEVQPFWAATLYHRDDLPFGPIARLPDVYTQFRKAVEAEGKVRPTLQLPDQLKPLAPGVEEGCIPTMEDLGQKDPGTDPRTAFPCRGGETQALARLQYYFWDTNLVASYKETRNRLIGMDYSTKFAPWLALGCISPRYIYEQLRKYEKERGANDSTYWVLFELLWRDYFRFVALKHGRRIFSVRGLQSKEVPWKKDLQLFDCWKEGKTGVPFVDANMRELAATGFMSNRGRQNVASFLTKDLGLDWRMGAEWFEHLLVDYDVCSNYGNWLYSAGVGNDPRDKRKFNVIKQGLDYDGNGDFVRLWLPELRGIAGADAHAPWALSSAALRQVGVILGQTYPQPLVRAPEWSRHINQRLQGRSPHPRGRRGPAHGPAQHKDRGMDFYFSRKKDE</sequence>
<evidence type="ECO:0000256" key="7">
    <source>
        <dbReference type="RuleBase" id="RU367151"/>
    </source>
</evidence>
<evidence type="ECO:0000256" key="8">
    <source>
        <dbReference type="SAM" id="MobiDB-lite"/>
    </source>
</evidence>
<keyword evidence="3 5" id="KW-0274">FAD</keyword>
<dbReference type="NCBIfam" id="TIGR02765">
    <property type="entry name" value="crypto_DASH"/>
    <property type="match status" value="1"/>
</dbReference>
<comment type="cofactor">
    <cofactor evidence="7">
        <name>(6R)-5,10-methylene-5,6,7,8-tetrahydrofolate</name>
        <dbReference type="ChEBI" id="CHEBI:15636"/>
    </cofactor>
    <text evidence="7">Binds 1 5,10-methenyltetrahydrofolate (MTHF) per subunit.</text>
</comment>
<evidence type="ECO:0000313" key="11">
    <source>
        <dbReference type="RefSeq" id="XP_032039229.1"/>
    </source>
</evidence>
<dbReference type="InParanoid" id="A0A6J3CME5"/>
<accession>A0A6J3CME5</accession>
<feature type="site" description="Electron transfer via tryptophanyl radical" evidence="6">
    <location>
        <position position="321"/>
    </location>
</feature>
<feature type="binding site" evidence="5">
    <location>
        <begin position="387"/>
        <end position="389"/>
    </location>
    <ligand>
        <name>FAD</name>
        <dbReference type="ChEBI" id="CHEBI:57692"/>
    </ligand>
</feature>
<dbReference type="GeneID" id="116486841"/>
<dbReference type="SUPFAM" id="SSF48173">
    <property type="entry name" value="Cryptochrome/photolyase FAD-binding domain"/>
    <property type="match status" value="1"/>
</dbReference>
<dbReference type="Gene3D" id="1.10.579.10">
    <property type="entry name" value="DNA Cyclobutane Dipyrimidine Photolyase, subunit A, domain 3"/>
    <property type="match status" value="1"/>
</dbReference>
<evidence type="ECO:0000259" key="9">
    <source>
        <dbReference type="PROSITE" id="PS51645"/>
    </source>
</evidence>
<evidence type="ECO:0000256" key="3">
    <source>
        <dbReference type="ARBA" id="ARBA00022827"/>
    </source>
</evidence>
<protein>
    <recommendedName>
        <fullName evidence="7">Cryptochrome DASH</fullName>
    </recommendedName>
</protein>
<evidence type="ECO:0000256" key="5">
    <source>
        <dbReference type="PIRSR" id="PIRSR602081-1"/>
    </source>
</evidence>
<keyword evidence="2 5" id="KW-0285">Flavoprotein</keyword>
<dbReference type="AlphaFoldDB" id="A0A6J3CME5"/>
<dbReference type="InterPro" id="IPR005101">
    <property type="entry name" value="Cryptochr/Photolyase_FAD-bd"/>
</dbReference>
<dbReference type="InterPro" id="IPR014133">
    <property type="entry name" value="Cry_DASH"/>
</dbReference>
<dbReference type="PANTHER" id="PTHR11455">
    <property type="entry name" value="CRYPTOCHROME"/>
    <property type="match status" value="1"/>
</dbReference>
<dbReference type="GO" id="GO:0071949">
    <property type="term" value="F:FAD binding"/>
    <property type="evidence" value="ECO:0007669"/>
    <property type="project" value="TreeGrafter"/>
</dbReference>
<dbReference type="RefSeq" id="XP_032039229.1">
    <property type="nucleotide sequence ID" value="XM_032183338.1"/>
</dbReference>
<evidence type="ECO:0000256" key="1">
    <source>
        <dbReference type="ARBA" id="ARBA00005862"/>
    </source>
</evidence>
<dbReference type="KEGG" id="aful:116486841"/>
<comment type="similarity">
    <text evidence="1 7">Belongs to the DNA photolyase class-1 family.</text>
</comment>
<dbReference type="GO" id="GO:0003684">
    <property type="term" value="F:damaged DNA binding"/>
    <property type="evidence" value="ECO:0007669"/>
    <property type="project" value="TreeGrafter"/>
</dbReference>
<feature type="domain" description="Photolyase/cryptochrome alpha/beta" evidence="9">
    <location>
        <begin position="3"/>
        <end position="139"/>
    </location>
</feature>
<dbReference type="SUPFAM" id="SSF52425">
    <property type="entry name" value="Cryptochrome/photolyase, N-terminal domain"/>
    <property type="match status" value="1"/>
</dbReference>
<dbReference type="PROSITE" id="PS51645">
    <property type="entry name" value="PHR_CRY_ALPHA_BETA"/>
    <property type="match status" value="1"/>
</dbReference>
<evidence type="ECO:0000256" key="4">
    <source>
        <dbReference type="ARBA" id="ARBA00022991"/>
    </source>
</evidence>
<feature type="binding site" evidence="5">
    <location>
        <position position="237"/>
    </location>
    <ligand>
        <name>FAD</name>
        <dbReference type="ChEBI" id="CHEBI:57692"/>
    </ligand>
</feature>
<dbReference type="PANTHER" id="PTHR11455:SF22">
    <property type="entry name" value="CRYPTOCHROME DASH"/>
    <property type="match status" value="1"/>
</dbReference>
<dbReference type="Proteomes" id="UP000504639">
    <property type="component" value="Chromosome 2"/>
</dbReference>
<dbReference type="InterPro" id="IPR006050">
    <property type="entry name" value="DNA_photolyase_N"/>
</dbReference>
<feature type="region of interest" description="Disordered" evidence="8">
    <location>
        <begin position="484"/>
        <end position="519"/>
    </location>
</feature>
<evidence type="ECO:0000256" key="6">
    <source>
        <dbReference type="PIRSR" id="PIRSR602081-2"/>
    </source>
</evidence>
<dbReference type="Pfam" id="PF03441">
    <property type="entry name" value="FAD_binding_7"/>
    <property type="match status" value="1"/>
</dbReference>
<feature type="site" description="Electron transfer via tryptophanyl radical" evidence="6">
    <location>
        <position position="374"/>
    </location>
</feature>
<evidence type="ECO:0000256" key="2">
    <source>
        <dbReference type="ARBA" id="ARBA00022630"/>
    </source>
</evidence>
<dbReference type="InterPro" id="IPR002081">
    <property type="entry name" value="Cryptochrome/DNA_photolyase_1"/>
</dbReference>
<dbReference type="GO" id="GO:0000719">
    <property type="term" value="P:photoreactive repair"/>
    <property type="evidence" value="ECO:0007669"/>
    <property type="project" value="TreeGrafter"/>
</dbReference>
<organism evidence="10 11">
    <name type="scientific">Aythya fuligula</name>
    <name type="common">Tufted duck</name>
    <name type="synonym">Anas fuligula</name>
    <dbReference type="NCBI Taxonomy" id="219594"/>
    <lineage>
        <taxon>Eukaryota</taxon>
        <taxon>Metazoa</taxon>
        <taxon>Chordata</taxon>
        <taxon>Craniata</taxon>
        <taxon>Vertebrata</taxon>
        <taxon>Euteleostomi</taxon>
        <taxon>Archelosauria</taxon>
        <taxon>Archosauria</taxon>
        <taxon>Dinosauria</taxon>
        <taxon>Saurischia</taxon>
        <taxon>Theropoda</taxon>
        <taxon>Coelurosauria</taxon>
        <taxon>Aves</taxon>
        <taxon>Neognathae</taxon>
        <taxon>Galloanserae</taxon>
        <taxon>Anseriformes</taxon>
        <taxon>Anatidae</taxon>
        <taxon>Aythyinae</taxon>
        <taxon>Aythya</taxon>
    </lineage>
</organism>
<dbReference type="InterPro" id="IPR014729">
    <property type="entry name" value="Rossmann-like_a/b/a_fold"/>
</dbReference>
<proteinExistence type="inferred from homology"/>
<dbReference type="InterPro" id="IPR036134">
    <property type="entry name" value="Crypto/Photolyase_FAD-like_sf"/>
</dbReference>
<dbReference type="PRINTS" id="PR00147">
    <property type="entry name" value="DNAPHOTLYASE"/>
</dbReference>
<evidence type="ECO:0000313" key="10">
    <source>
        <dbReference type="Proteomes" id="UP000504639"/>
    </source>
</evidence>
<dbReference type="InterPro" id="IPR036155">
    <property type="entry name" value="Crypto/Photolyase_N_sf"/>
</dbReference>
<feature type="site" description="Electron transfer via tryptophanyl radical" evidence="6">
    <location>
        <position position="397"/>
    </location>
</feature>
<dbReference type="Gene3D" id="3.40.50.620">
    <property type="entry name" value="HUPs"/>
    <property type="match status" value="1"/>
</dbReference>
<name>A0A6J3CME5_AYTFU</name>
<dbReference type="GO" id="GO:0003904">
    <property type="term" value="F:deoxyribodipyrimidine photo-lyase activity"/>
    <property type="evidence" value="ECO:0007669"/>
    <property type="project" value="TreeGrafter"/>
</dbReference>
<comment type="function">
    <text evidence="7">May have a photoreceptor function.</text>
</comment>
<dbReference type="Gene3D" id="1.25.40.80">
    <property type="match status" value="1"/>
</dbReference>
<feature type="compositionally biased region" description="Basic and acidic residues" evidence="8">
    <location>
        <begin position="503"/>
        <end position="519"/>
    </location>
</feature>
<gene>
    <name evidence="11" type="primary">LOC116486841</name>
</gene>